<feature type="domain" description="EF-hand" evidence="6">
    <location>
        <begin position="185"/>
        <end position="211"/>
    </location>
</feature>
<feature type="signal peptide" evidence="5">
    <location>
        <begin position="1"/>
        <end position="32"/>
    </location>
</feature>
<evidence type="ECO:0000256" key="5">
    <source>
        <dbReference type="SAM" id="SignalP"/>
    </source>
</evidence>
<dbReference type="Proteomes" id="UP001497457">
    <property type="component" value="Unassembled WGS sequence"/>
</dbReference>
<dbReference type="InterPro" id="IPR018247">
    <property type="entry name" value="EF_Hand_1_Ca_BS"/>
</dbReference>
<feature type="compositionally biased region" description="Low complexity" evidence="4">
    <location>
        <begin position="46"/>
        <end position="59"/>
    </location>
</feature>
<dbReference type="Pfam" id="PF13499">
    <property type="entry name" value="EF-hand_7"/>
    <property type="match status" value="2"/>
</dbReference>
<evidence type="ECO:0000259" key="6">
    <source>
        <dbReference type="PROSITE" id="PS50222"/>
    </source>
</evidence>
<dbReference type="EMBL" id="CAXIPR030000106">
    <property type="protein sequence ID" value="CAM0144958.1"/>
    <property type="molecule type" value="Genomic_DNA"/>
</dbReference>
<proteinExistence type="predicted"/>
<evidence type="ECO:0000256" key="2">
    <source>
        <dbReference type="ARBA" id="ARBA00022737"/>
    </source>
</evidence>
<feature type="region of interest" description="Disordered" evidence="4">
    <location>
        <begin position="33"/>
        <end position="68"/>
    </location>
</feature>
<accession>A0ABC9GSD8</accession>
<dbReference type="SUPFAM" id="SSF47473">
    <property type="entry name" value="EF-hand"/>
    <property type="match status" value="1"/>
</dbReference>
<dbReference type="GO" id="GO:0046872">
    <property type="term" value="F:metal ion binding"/>
    <property type="evidence" value="ECO:0007669"/>
    <property type="project" value="UniProtKB-KW"/>
</dbReference>
<evidence type="ECO:0000256" key="3">
    <source>
        <dbReference type="ARBA" id="ARBA00022837"/>
    </source>
</evidence>
<dbReference type="PANTHER" id="PTHR10827">
    <property type="entry name" value="RETICULOCALBIN"/>
    <property type="match status" value="1"/>
</dbReference>
<keyword evidence="1" id="KW-0479">Metal-binding</keyword>
<evidence type="ECO:0000313" key="8">
    <source>
        <dbReference type="Proteomes" id="UP001497457"/>
    </source>
</evidence>
<dbReference type="PROSITE" id="PS00018">
    <property type="entry name" value="EF_HAND_1"/>
    <property type="match status" value="4"/>
</dbReference>
<dbReference type="PANTHER" id="PTHR10827:SF98">
    <property type="entry name" value="45 KDA CALCIUM-BINDING PROTEIN"/>
    <property type="match status" value="1"/>
</dbReference>
<evidence type="ECO:0000313" key="7">
    <source>
        <dbReference type="EMBL" id="CAM0144958.1"/>
    </source>
</evidence>
<protein>
    <recommendedName>
        <fullName evidence="6">EF-hand domain-containing protein</fullName>
    </recommendedName>
</protein>
<dbReference type="InterPro" id="IPR002048">
    <property type="entry name" value="EF_hand_dom"/>
</dbReference>
<keyword evidence="3" id="KW-0106">Calcium</keyword>
<evidence type="ECO:0000256" key="1">
    <source>
        <dbReference type="ARBA" id="ARBA00022723"/>
    </source>
</evidence>
<feature type="compositionally biased region" description="Basic residues" evidence="4">
    <location>
        <begin position="33"/>
        <end position="45"/>
    </location>
</feature>
<dbReference type="InterPro" id="IPR011992">
    <property type="entry name" value="EF-hand-dom_pair"/>
</dbReference>
<dbReference type="SMART" id="SM00054">
    <property type="entry name" value="EFh"/>
    <property type="match status" value="4"/>
</dbReference>
<organism evidence="7 8">
    <name type="scientific">Urochloa decumbens</name>
    <dbReference type="NCBI Taxonomy" id="240449"/>
    <lineage>
        <taxon>Eukaryota</taxon>
        <taxon>Viridiplantae</taxon>
        <taxon>Streptophyta</taxon>
        <taxon>Embryophyta</taxon>
        <taxon>Tracheophyta</taxon>
        <taxon>Spermatophyta</taxon>
        <taxon>Magnoliopsida</taxon>
        <taxon>Liliopsida</taxon>
        <taxon>Poales</taxon>
        <taxon>Poaceae</taxon>
        <taxon>PACMAD clade</taxon>
        <taxon>Panicoideae</taxon>
        <taxon>Panicodae</taxon>
        <taxon>Paniceae</taxon>
        <taxon>Melinidinae</taxon>
        <taxon>Urochloa</taxon>
    </lineage>
</organism>
<feature type="domain" description="EF-hand" evidence="6">
    <location>
        <begin position="220"/>
        <end position="250"/>
    </location>
</feature>
<gene>
    <name evidence="7" type="ORF">URODEC1_LOCUS118756</name>
</gene>
<reference evidence="7 8" key="1">
    <citation type="submission" date="2024-10" db="EMBL/GenBank/DDBJ databases">
        <authorList>
            <person name="Ryan C."/>
        </authorList>
    </citation>
    <scope>NUCLEOTIDE SEQUENCE [LARGE SCALE GENOMIC DNA]</scope>
</reference>
<comment type="caution">
    <text evidence="7">The sequence shown here is derived from an EMBL/GenBank/DDBJ whole genome shotgun (WGS) entry which is preliminary data.</text>
</comment>
<sequence length="360" mass="40231">MAGSAAAVFLSSAVALLCLHHLLILPAEPARAHRRAGRHHQHHHVSSSPSSSIDTTSSSVERRRHPGIPDMEAFREKLDRLPAGDWSGLEAELGPLDRYFGPGSPLDVRERLVYLFAILDHRSPNKEGGGVSAAVLEAWLRRQAAARLEAATRREMAKHDKNGDGLVALSEYKEPGKPWGWLHKFATADGDGDGALNAAEFNSFLHPADSSHEEMQLWLLKEKLRQLDSDGDGRLSLEEFIDRSHAFDHISSMEAHHQGDDHGLARARAENMFRELDADMDNYLTVEEARPVIQSLLTGEFSYATAHAKLLMKEADSDRDGKLSLEEMLNDYISFYDIVYVDHHYDSDEVEVDADFHDEL</sequence>
<keyword evidence="2" id="KW-0677">Repeat</keyword>
<name>A0ABC9GSD8_9POAL</name>
<evidence type="ECO:0000256" key="4">
    <source>
        <dbReference type="SAM" id="MobiDB-lite"/>
    </source>
</evidence>
<keyword evidence="5" id="KW-0732">Signal</keyword>
<feature type="domain" description="EF-hand" evidence="6">
    <location>
        <begin position="303"/>
        <end position="338"/>
    </location>
</feature>
<keyword evidence="8" id="KW-1185">Reference proteome</keyword>
<feature type="chain" id="PRO_5044794696" description="EF-hand domain-containing protein" evidence="5">
    <location>
        <begin position="33"/>
        <end position="360"/>
    </location>
</feature>
<dbReference type="AlphaFoldDB" id="A0ABC9GSD8"/>
<dbReference type="PROSITE" id="PS50222">
    <property type="entry name" value="EF_HAND_2"/>
    <property type="match status" value="4"/>
</dbReference>
<feature type="domain" description="EF-hand" evidence="6">
    <location>
        <begin position="264"/>
        <end position="299"/>
    </location>
</feature>
<dbReference type="Gene3D" id="1.10.238.10">
    <property type="entry name" value="EF-hand"/>
    <property type="match status" value="2"/>
</dbReference>